<feature type="domain" description="HTH lysR-type" evidence="5">
    <location>
        <begin position="1"/>
        <end position="58"/>
    </location>
</feature>
<dbReference type="GO" id="GO:0000976">
    <property type="term" value="F:transcription cis-regulatory region binding"/>
    <property type="evidence" value="ECO:0007669"/>
    <property type="project" value="TreeGrafter"/>
</dbReference>
<evidence type="ECO:0000256" key="1">
    <source>
        <dbReference type="ARBA" id="ARBA00009437"/>
    </source>
</evidence>
<dbReference type="eggNOG" id="COG0583">
    <property type="taxonomic scope" value="Bacteria"/>
</dbReference>
<evidence type="ECO:0000313" key="7">
    <source>
        <dbReference type="Proteomes" id="UP000012589"/>
    </source>
</evidence>
<dbReference type="PROSITE" id="PS50931">
    <property type="entry name" value="HTH_LYSR"/>
    <property type="match status" value="1"/>
</dbReference>
<protein>
    <recommendedName>
        <fullName evidence="5">HTH lysR-type domain-containing protein</fullName>
    </recommendedName>
</protein>
<dbReference type="STRING" id="1235802.C823_03769"/>
<keyword evidence="2" id="KW-0805">Transcription regulation</keyword>
<dbReference type="GO" id="GO:0003700">
    <property type="term" value="F:DNA-binding transcription factor activity"/>
    <property type="evidence" value="ECO:0007669"/>
    <property type="project" value="InterPro"/>
</dbReference>
<dbReference type="InterPro" id="IPR000847">
    <property type="entry name" value="LysR_HTH_N"/>
</dbReference>
<dbReference type="InterPro" id="IPR047788">
    <property type="entry name" value="LysR-like_Sec_metab"/>
</dbReference>
<dbReference type="InterPro" id="IPR005119">
    <property type="entry name" value="LysR_subst-bd"/>
</dbReference>
<sequence length="300" mass="34189">MDFKQLQSFIAVVECKSFTQAAKKLYLSQPSISTHIQKLEEELHSRLIIRTTKSIEVTPRCLELYDCACEITKRWKNLLKHWDNETGNMIRLGASTIPSAYILPELLSAYGNTHPGTCFSIHQSNSQDIISKLLQGDFDIGLIGMQTDSSALHCIPFYEDRMVIITPVNEYFLALKQQGTFPPKALLHTPVILREQQSGSKKSAERFLESINIHEEDLLVAARINDQEAIKNLVAQGLGISILSERAARNCERENRALLFELPKDSARRSLYLIYPKNYLPNPCLQEFIDYILQFYSGLH</sequence>
<organism evidence="6 7">
    <name type="scientific">Eubacterium plexicaudatum ASF492</name>
    <dbReference type="NCBI Taxonomy" id="1235802"/>
    <lineage>
        <taxon>Bacteria</taxon>
        <taxon>Bacillati</taxon>
        <taxon>Bacillota</taxon>
        <taxon>Clostridia</taxon>
        <taxon>Eubacteriales</taxon>
        <taxon>Eubacteriaceae</taxon>
        <taxon>Eubacterium</taxon>
    </lineage>
</organism>
<evidence type="ECO:0000256" key="2">
    <source>
        <dbReference type="ARBA" id="ARBA00023015"/>
    </source>
</evidence>
<name>N2A9X2_9FIRM</name>
<dbReference type="OrthoDB" id="119203at2"/>
<evidence type="ECO:0000256" key="4">
    <source>
        <dbReference type="ARBA" id="ARBA00023163"/>
    </source>
</evidence>
<accession>N2A9X2</accession>
<dbReference type="EMBL" id="AQFT01000115">
    <property type="protein sequence ID" value="EMZ22900.1"/>
    <property type="molecule type" value="Genomic_DNA"/>
</dbReference>
<dbReference type="Gene3D" id="3.40.190.10">
    <property type="entry name" value="Periplasmic binding protein-like II"/>
    <property type="match status" value="2"/>
</dbReference>
<dbReference type="SUPFAM" id="SSF53850">
    <property type="entry name" value="Periplasmic binding protein-like II"/>
    <property type="match status" value="1"/>
</dbReference>
<gene>
    <name evidence="6" type="ORF">C823_03769</name>
</gene>
<dbReference type="FunFam" id="1.10.10.10:FF:000001">
    <property type="entry name" value="LysR family transcriptional regulator"/>
    <property type="match status" value="1"/>
</dbReference>
<dbReference type="HOGENOM" id="CLU_039613_6_1_9"/>
<reference evidence="6 7" key="1">
    <citation type="journal article" date="2014" name="Genome Announc.">
        <title>Draft genome sequences of the altered schaedler flora, a defined bacterial community from gnotobiotic mice.</title>
        <authorList>
            <person name="Wannemuehler M.J."/>
            <person name="Overstreet A.M."/>
            <person name="Ward D.V."/>
            <person name="Phillips G.J."/>
        </authorList>
    </citation>
    <scope>NUCLEOTIDE SEQUENCE [LARGE SCALE GENOMIC DNA]</scope>
    <source>
        <strain evidence="6 7">ASF492</strain>
    </source>
</reference>
<dbReference type="Proteomes" id="UP000012589">
    <property type="component" value="Unassembled WGS sequence"/>
</dbReference>
<comment type="caution">
    <text evidence="6">The sequence shown here is derived from an EMBL/GenBank/DDBJ whole genome shotgun (WGS) entry which is preliminary data.</text>
</comment>
<dbReference type="Gene3D" id="1.10.10.10">
    <property type="entry name" value="Winged helix-like DNA-binding domain superfamily/Winged helix DNA-binding domain"/>
    <property type="match status" value="1"/>
</dbReference>
<evidence type="ECO:0000313" key="6">
    <source>
        <dbReference type="EMBL" id="EMZ22900.1"/>
    </source>
</evidence>
<keyword evidence="7" id="KW-1185">Reference proteome</keyword>
<dbReference type="PATRIC" id="fig|1235802.3.peg.3975"/>
<dbReference type="SUPFAM" id="SSF46785">
    <property type="entry name" value="Winged helix' DNA-binding domain"/>
    <property type="match status" value="1"/>
</dbReference>
<dbReference type="InterPro" id="IPR036388">
    <property type="entry name" value="WH-like_DNA-bd_sf"/>
</dbReference>
<dbReference type="Pfam" id="PF00126">
    <property type="entry name" value="HTH_1"/>
    <property type="match status" value="1"/>
</dbReference>
<dbReference type="PANTHER" id="PTHR30126:SF64">
    <property type="entry name" value="HTH-TYPE TRANSCRIPTIONAL REGULATOR CITR"/>
    <property type="match status" value="1"/>
</dbReference>
<dbReference type="Pfam" id="PF03466">
    <property type="entry name" value="LysR_substrate"/>
    <property type="match status" value="1"/>
</dbReference>
<dbReference type="InterPro" id="IPR036390">
    <property type="entry name" value="WH_DNA-bd_sf"/>
</dbReference>
<dbReference type="PRINTS" id="PR00039">
    <property type="entry name" value="HTHLYSR"/>
</dbReference>
<dbReference type="NCBIfam" id="NF040786">
    <property type="entry name" value="LysR_Sec_metab"/>
    <property type="match status" value="1"/>
</dbReference>
<comment type="similarity">
    <text evidence="1">Belongs to the LysR transcriptional regulatory family.</text>
</comment>
<evidence type="ECO:0000256" key="3">
    <source>
        <dbReference type="ARBA" id="ARBA00023125"/>
    </source>
</evidence>
<dbReference type="PANTHER" id="PTHR30126">
    <property type="entry name" value="HTH-TYPE TRANSCRIPTIONAL REGULATOR"/>
    <property type="match status" value="1"/>
</dbReference>
<dbReference type="AlphaFoldDB" id="N2A9X2"/>
<keyword evidence="4" id="KW-0804">Transcription</keyword>
<proteinExistence type="inferred from homology"/>
<evidence type="ECO:0000259" key="5">
    <source>
        <dbReference type="PROSITE" id="PS50931"/>
    </source>
</evidence>
<keyword evidence="3" id="KW-0238">DNA-binding</keyword>